<dbReference type="InterPro" id="IPR000917">
    <property type="entry name" value="Sulfatase_N"/>
</dbReference>
<keyword evidence="2 4" id="KW-0378">Hydrolase</keyword>
<evidence type="ECO:0000256" key="2">
    <source>
        <dbReference type="ARBA" id="ARBA00022801"/>
    </source>
</evidence>
<dbReference type="CDD" id="cd16145">
    <property type="entry name" value="ARS_like"/>
    <property type="match status" value="1"/>
</dbReference>
<dbReference type="EC" id="3.1.6.1" evidence="4"/>
<evidence type="ECO:0000256" key="1">
    <source>
        <dbReference type="ARBA" id="ARBA00008779"/>
    </source>
</evidence>
<dbReference type="PANTHER" id="PTHR42693:SF53">
    <property type="entry name" value="ENDO-4-O-SULFATASE"/>
    <property type="match status" value="1"/>
</dbReference>
<dbReference type="EMBL" id="CP037421">
    <property type="protein sequence ID" value="QDT26369.1"/>
    <property type="molecule type" value="Genomic_DNA"/>
</dbReference>
<dbReference type="GO" id="GO:0004065">
    <property type="term" value="F:arylsulfatase activity"/>
    <property type="evidence" value="ECO:0007669"/>
    <property type="project" value="UniProtKB-EC"/>
</dbReference>
<accession>A0A517Q429</accession>
<organism evidence="4 5">
    <name type="scientific">Gimesia panareensis</name>
    <dbReference type="NCBI Taxonomy" id="2527978"/>
    <lineage>
        <taxon>Bacteria</taxon>
        <taxon>Pseudomonadati</taxon>
        <taxon>Planctomycetota</taxon>
        <taxon>Planctomycetia</taxon>
        <taxon>Planctomycetales</taxon>
        <taxon>Planctomycetaceae</taxon>
        <taxon>Gimesia</taxon>
    </lineage>
</organism>
<dbReference type="Proteomes" id="UP000315647">
    <property type="component" value="Chromosome"/>
</dbReference>
<reference evidence="4 5" key="1">
    <citation type="submission" date="2019-03" db="EMBL/GenBank/DDBJ databases">
        <title>Deep-cultivation of Planctomycetes and their phenomic and genomic characterization uncovers novel biology.</title>
        <authorList>
            <person name="Wiegand S."/>
            <person name="Jogler M."/>
            <person name="Boedeker C."/>
            <person name="Pinto D."/>
            <person name="Vollmers J."/>
            <person name="Rivas-Marin E."/>
            <person name="Kohn T."/>
            <person name="Peeters S.H."/>
            <person name="Heuer A."/>
            <person name="Rast P."/>
            <person name="Oberbeckmann S."/>
            <person name="Bunk B."/>
            <person name="Jeske O."/>
            <person name="Meyerdierks A."/>
            <person name="Storesund J.E."/>
            <person name="Kallscheuer N."/>
            <person name="Luecker S."/>
            <person name="Lage O.M."/>
            <person name="Pohl T."/>
            <person name="Merkel B.J."/>
            <person name="Hornburger P."/>
            <person name="Mueller R.-W."/>
            <person name="Bruemmer F."/>
            <person name="Labrenz M."/>
            <person name="Spormann A.M."/>
            <person name="Op den Camp H."/>
            <person name="Overmann J."/>
            <person name="Amann R."/>
            <person name="Jetten M.S.M."/>
            <person name="Mascher T."/>
            <person name="Medema M.H."/>
            <person name="Devos D.P."/>
            <person name="Kaster A.-K."/>
            <person name="Ovreas L."/>
            <person name="Rohde M."/>
            <person name="Galperin M.Y."/>
            <person name="Jogler C."/>
        </authorList>
    </citation>
    <scope>NUCLEOTIDE SEQUENCE [LARGE SCALE GENOMIC DNA]</scope>
    <source>
        <strain evidence="4 5">Enr10</strain>
    </source>
</reference>
<sequence>MLIQARNRSTNNTCLQPLILVAGVFWLSSFLVCIPGVARAEAMRRPNIIYVMADDLGYGDLGCYGQKLIKTPNIDRLAAEGVRFTQAYAGSTVCTASRAVLLTGLHNGHSPARDNVPHYPSYLQEDDVTIAEVLKQAGYRCGGVGKWSLGDAGTTGRATNQGFDMWFGYLNQDHAHYYFTEYLDDNEGRLELKGNSQSRQQYSHDLLTDRALKFIRDSAAQPFFLYAAYTLPHFSAKEEDPHGLAVPSTAPYSNRDWDAKSKKYAAMVHRLDRDVGRIMRLVDDLQLRQQTLIIFTSDNGGHRGVPKRFQTNGALRGFKRDLTEGGIRVPFIARWPGTIPAGKVSREIIAFQDMLPTFAELAGVQAPADLDGISVVPALKGESLKHGHEFLYWDYGHCRARYDQAVRWKNWKGIRHGRDGKIALYNLDHDLSETNDISGDHPQVVKRMTEIMETSSVPSKRYPIGTIYRGKALWHP</sequence>
<name>A0A517Q429_9PLAN</name>
<evidence type="ECO:0000313" key="4">
    <source>
        <dbReference type="EMBL" id="QDT26369.1"/>
    </source>
</evidence>
<dbReference type="SUPFAM" id="SSF53649">
    <property type="entry name" value="Alkaline phosphatase-like"/>
    <property type="match status" value="1"/>
</dbReference>
<dbReference type="PANTHER" id="PTHR42693">
    <property type="entry name" value="ARYLSULFATASE FAMILY MEMBER"/>
    <property type="match status" value="1"/>
</dbReference>
<dbReference type="InterPro" id="IPR017850">
    <property type="entry name" value="Alkaline_phosphatase_core_sf"/>
</dbReference>
<comment type="similarity">
    <text evidence="1">Belongs to the sulfatase family.</text>
</comment>
<gene>
    <name evidence="4" type="primary">atsA_9</name>
    <name evidence="4" type="ORF">Enr10x_16700</name>
</gene>
<proteinExistence type="inferred from homology"/>
<protein>
    <submittedName>
        <fullName evidence="4">Arylsulfatase</fullName>
        <ecNumber evidence="4">3.1.6.1</ecNumber>
    </submittedName>
</protein>
<dbReference type="Gene3D" id="3.40.720.10">
    <property type="entry name" value="Alkaline Phosphatase, subunit A"/>
    <property type="match status" value="1"/>
</dbReference>
<dbReference type="AlphaFoldDB" id="A0A517Q429"/>
<feature type="domain" description="Sulfatase N-terminal" evidence="3">
    <location>
        <begin position="46"/>
        <end position="364"/>
    </location>
</feature>
<keyword evidence="5" id="KW-1185">Reference proteome</keyword>
<dbReference type="InterPro" id="IPR050738">
    <property type="entry name" value="Sulfatase"/>
</dbReference>
<dbReference type="Pfam" id="PF00884">
    <property type="entry name" value="Sulfatase"/>
    <property type="match status" value="1"/>
</dbReference>
<evidence type="ECO:0000259" key="3">
    <source>
        <dbReference type="Pfam" id="PF00884"/>
    </source>
</evidence>
<evidence type="ECO:0000313" key="5">
    <source>
        <dbReference type="Proteomes" id="UP000315647"/>
    </source>
</evidence>
<dbReference type="Gene3D" id="3.30.1120.10">
    <property type="match status" value="1"/>
</dbReference>